<feature type="domain" description="SusD-like N-terminal" evidence="7">
    <location>
        <begin position="102"/>
        <end position="219"/>
    </location>
</feature>
<keyword evidence="3" id="KW-0732">Signal</keyword>
<keyword evidence="5" id="KW-0998">Cell outer membrane</keyword>
<gene>
    <name evidence="8" type="ORF">SAMN05661044_03824</name>
</gene>
<keyword evidence="4" id="KW-0472">Membrane</keyword>
<dbReference type="InterPro" id="IPR011990">
    <property type="entry name" value="TPR-like_helical_dom_sf"/>
</dbReference>
<protein>
    <submittedName>
        <fullName evidence="8">Starch-binding associating with outer membrane</fullName>
    </submittedName>
</protein>
<evidence type="ECO:0000259" key="7">
    <source>
        <dbReference type="Pfam" id="PF14322"/>
    </source>
</evidence>
<dbReference type="CDD" id="cd08977">
    <property type="entry name" value="SusD"/>
    <property type="match status" value="1"/>
</dbReference>
<comment type="similarity">
    <text evidence="2">Belongs to the SusD family.</text>
</comment>
<organism evidence="8 9">
    <name type="scientific">Olivibacter domesticus</name>
    <name type="common">Pseudosphingobacterium domesticum</name>
    <dbReference type="NCBI Taxonomy" id="407022"/>
    <lineage>
        <taxon>Bacteria</taxon>
        <taxon>Pseudomonadati</taxon>
        <taxon>Bacteroidota</taxon>
        <taxon>Sphingobacteriia</taxon>
        <taxon>Sphingobacteriales</taxon>
        <taxon>Sphingobacteriaceae</taxon>
        <taxon>Olivibacter</taxon>
    </lineage>
</organism>
<dbReference type="SUPFAM" id="SSF48452">
    <property type="entry name" value="TPR-like"/>
    <property type="match status" value="1"/>
</dbReference>
<comment type="subcellular location">
    <subcellularLocation>
        <location evidence="1">Cell outer membrane</location>
    </subcellularLocation>
</comment>
<evidence type="ECO:0000256" key="4">
    <source>
        <dbReference type="ARBA" id="ARBA00023136"/>
    </source>
</evidence>
<dbReference type="RefSeq" id="WP_093327452.1">
    <property type="nucleotide sequence ID" value="NZ_FOAF01000005.1"/>
</dbReference>
<dbReference type="Pfam" id="PF14322">
    <property type="entry name" value="SusD-like_3"/>
    <property type="match status" value="1"/>
</dbReference>
<reference evidence="9" key="1">
    <citation type="submission" date="2016-10" db="EMBL/GenBank/DDBJ databases">
        <authorList>
            <person name="Varghese N."/>
            <person name="Submissions S."/>
        </authorList>
    </citation>
    <scope>NUCLEOTIDE SEQUENCE [LARGE SCALE GENOMIC DNA]</scope>
    <source>
        <strain evidence="9">DSM 18733</strain>
    </source>
</reference>
<dbReference type="InterPro" id="IPR012944">
    <property type="entry name" value="SusD_RagB_dom"/>
</dbReference>
<dbReference type="STRING" id="407022.SAMN05661044_03824"/>
<evidence type="ECO:0000256" key="3">
    <source>
        <dbReference type="ARBA" id="ARBA00022729"/>
    </source>
</evidence>
<dbReference type="AlphaFoldDB" id="A0A1H7UC06"/>
<evidence type="ECO:0000256" key="1">
    <source>
        <dbReference type="ARBA" id="ARBA00004442"/>
    </source>
</evidence>
<dbReference type="GO" id="GO:0009279">
    <property type="term" value="C:cell outer membrane"/>
    <property type="evidence" value="ECO:0007669"/>
    <property type="project" value="UniProtKB-SubCell"/>
</dbReference>
<keyword evidence="9" id="KW-1185">Reference proteome</keyword>
<evidence type="ECO:0000256" key="5">
    <source>
        <dbReference type="ARBA" id="ARBA00023237"/>
    </source>
</evidence>
<dbReference type="Pfam" id="PF07980">
    <property type="entry name" value="SusD_RagB"/>
    <property type="match status" value="1"/>
</dbReference>
<evidence type="ECO:0000313" key="8">
    <source>
        <dbReference type="EMBL" id="SEL94491.1"/>
    </source>
</evidence>
<dbReference type="OrthoDB" id="993981at2"/>
<dbReference type="Proteomes" id="UP000199421">
    <property type="component" value="Unassembled WGS sequence"/>
</dbReference>
<evidence type="ECO:0000313" key="9">
    <source>
        <dbReference type="Proteomes" id="UP000199421"/>
    </source>
</evidence>
<accession>A0A1H7UC06</accession>
<proteinExistence type="inferred from homology"/>
<name>A0A1H7UC06_OLID1</name>
<sequence length="524" mass="59284">MKKLVKIIILISFPFVRCGEDFLSQQKLDGSTPDVLFNKPEDALAAVAGIYDIFHGGTGEDDFLSKGIYYHANYFSQDIRNQGADEFYALYEVPTGFNIVFGFWRDCYKGVARANATIPKIQEMAEKGIIDGELTNRLIGEAKFLRAIYYYYLAVNFGGVPLILEEQLAGGEMKIPRNTEEETFESIETDLKDAVEVLPWTYGAENVGRATKGAALAYLGQTQMWLANYNPAKWNDAKLSLKQIIDQGVYQLERNYFQIHEPENRNGVESIFEIQHRAEANQSWNREDHLSWMQVLTMPTEAGGWGSHNSTKSLYDSFEEGDLRRRASIIRPGEGHPSPNIDISERTSVKDENGHPINTYGTTAHPWGITGYGVVKYWRLPDVCGGGCAHVAGENNIILMRYAEVLLNYAEVLLMADDNIVGALHIANEIRDRADEFTNTLPDVYGSSKEEAFDIIMTERRHEFAAEMSWWWTLRRAGMQYVLHFIQESHPDVPIARLQANQGLLPIPQKEIDINTNLSQNPGY</sequence>
<feature type="domain" description="RagB/SusD" evidence="6">
    <location>
        <begin position="269"/>
        <end position="524"/>
    </location>
</feature>
<evidence type="ECO:0000256" key="2">
    <source>
        <dbReference type="ARBA" id="ARBA00006275"/>
    </source>
</evidence>
<dbReference type="InterPro" id="IPR033985">
    <property type="entry name" value="SusD-like_N"/>
</dbReference>
<evidence type="ECO:0000259" key="6">
    <source>
        <dbReference type="Pfam" id="PF07980"/>
    </source>
</evidence>
<dbReference type="EMBL" id="FOAF01000005">
    <property type="protein sequence ID" value="SEL94491.1"/>
    <property type="molecule type" value="Genomic_DNA"/>
</dbReference>
<dbReference type="Gene3D" id="1.25.40.390">
    <property type="match status" value="1"/>
</dbReference>